<dbReference type="PANTHER" id="PTHR30302:SF1">
    <property type="entry name" value="HYDROGENASE 2 MATURATION PROTEASE"/>
    <property type="match status" value="1"/>
</dbReference>
<dbReference type="CDD" id="cd06062">
    <property type="entry name" value="H2MP_MemB-H2up"/>
    <property type="match status" value="1"/>
</dbReference>
<dbReference type="GeneID" id="89470951"/>
<dbReference type="SUPFAM" id="SSF53163">
    <property type="entry name" value="HybD-like"/>
    <property type="match status" value="1"/>
</dbReference>
<dbReference type="InterPro" id="IPR000671">
    <property type="entry name" value="Peptidase_A31"/>
</dbReference>
<keyword evidence="5" id="KW-0064">Aspartyl protease</keyword>
<organism evidence="7 8">
    <name type="scientific">Schinkia azotoformans LMG 9581</name>
    <dbReference type="NCBI Taxonomy" id="1131731"/>
    <lineage>
        <taxon>Bacteria</taxon>
        <taxon>Bacillati</taxon>
        <taxon>Bacillota</taxon>
        <taxon>Bacilli</taxon>
        <taxon>Bacillales</taxon>
        <taxon>Bacillaceae</taxon>
        <taxon>Calidifontibacillus/Schinkia group</taxon>
        <taxon>Schinkia</taxon>
    </lineage>
</organism>
<comment type="similarity">
    <text evidence="1">Belongs to the peptidase A31 family.</text>
</comment>
<accession>K6D725</accession>
<evidence type="ECO:0000256" key="2">
    <source>
        <dbReference type="ARBA" id="ARBA00022596"/>
    </source>
</evidence>
<keyword evidence="4" id="KW-0479">Metal-binding</keyword>
<name>K6D725_SCHAZ</name>
<dbReference type="FunFam" id="3.40.50.1450:FF:000002">
    <property type="entry name" value="Hydrogenase 1 maturation protease"/>
    <property type="match status" value="1"/>
</dbReference>
<keyword evidence="3 7" id="KW-0645">Protease</keyword>
<evidence type="ECO:0000313" key="8">
    <source>
        <dbReference type="Proteomes" id="UP000006315"/>
    </source>
</evidence>
<dbReference type="Gene3D" id="3.40.50.1450">
    <property type="entry name" value="HybD-like"/>
    <property type="match status" value="1"/>
</dbReference>
<gene>
    <name evidence="7" type="ORF">BAZO_04800</name>
</gene>
<dbReference type="GO" id="GO:0016485">
    <property type="term" value="P:protein processing"/>
    <property type="evidence" value="ECO:0007669"/>
    <property type="project" value="TreeGrafter"/>
</dbReference>
<dbReference type="RefSeq" id="WP_003330155.1">
    <property type="nucleotide sequence ID" value="NZ_AJLR01000040.1"/>
</dbReference>
<dbReference type="EMBL" id="AJLR01000040">
    <property type="protein sequence ID" value="EKN68332.1"/>
    <property type="molecule type" value="Genomic_DNA"/>
</dbReference>
<comment type="caution">
    <text evidence="7">The sequence shown here is derived from an EMBL/GenBank/DDBJ whole genome shotgun (WGS) entry which is preliminary data.</text>
</comment>
<dbReference type="InterPro" id="IPR023430">
    <property type="entry name" value="Pept_HybD-like_dom_sf"/>
</dbReference>
<dbReference type="PANTHER" id="PTHR30302">
    <property type="entry name" value="HYDROGENASE 1 MATURATION PROTEASE"/>
    <property type="match status" value="1"/>
</dbReference>
<evidence type="ECO:0000256" key="4">
    <source>
        <dbReference type="ARBA" id="ARBA00022723"/>
    </source>
</evidence>
<dbReference type="PRINTS" id="PR00446">
    <property type="entry name" value="HYDRGNUPTAKE"/>
</dbReference>
<dbReference type="GO" id="GO:0008047">
    <property type="term" value="F:enzyme activator activity"/>
    <property type="evidence" value="ECO:0007669"/>
    <property type="project" value="InterPro"/>
</dbReference>
<keyword evidence="6" id="KW-0378">Hydrolase</keyword>
<protein>
    <submittedName>
        <fullName evidence="7">Hydrogenase maturation protease</fullName>
    </submittedName>
</protein>
<dbReference type="Pfam" id="PF01750">
    <property type="entry name" value="HycI"/>
    <property type="match status" value="1"/>
</dbReference>
<evidence type="ECO:0000256" key="6">
    <source>
        <dbReference type="ARBA" id="ARBA00022801"/>
    </source>
</evidence>
<dbReference type="Proteomes" id="UP000006315">
    <property type="component" value="Unassembled WGS sequence"/>
</dbReference>
<keyword evidence="8" id="KW-1185">Reference proteome</keyword>
<reference evidence="7 8" key="1">
    <citation type="journal article" date="2012" name="Front. Microbiol.">
        <title>Redundancy and modularity in membrane-associated dissimilatory nitrate reduction in Bacillus.</title>
        <authorList>
            <person name="Heylen K."/>
            <person name="Keltjens J."/>
        </authorList>
    </citation>
    <scope>NUCLEOTIDE SEQUENCE [LARGE SCALE GENOMIC DNA]</scope>
    <source>
        <strain evidence="7 8">LMG 9581</strain>
    </source>
</reference>
<dbReference type="PATRIC" id="fig|1131731.3.peg.999"/>
<evidence type="ECO:0000256" key="5">
    <source>
        <dbReference type="ARBA" id="ARBA00022750"/>
    </source>
</evidence>
<dbReference type="GO" id="GO:0004190">
    <property type="term" value="F:aspartic-type endopeptidase activity"/>
    <property type="evidence" value="ECO:0007669"/>
    <property type="project" value="UniProtKB-KW"/>
</dbReference>
<evidence type="ECO:0000256" key="3">
    <source>
        <dbReference type="ARBA" id="ARBA00022670"/>
    </source>
</evidence>
<evidence type="ECO:0000313" key="7">
    <source>
        <dbReference type="EMBL" id="EKN68332.1"/>
    </source>
</evidence>
<keyword evidence="2" id="KW-0533">Nickel</keyword>
<dbReference type="GO" id="GO:0046872">
    <property type="term" value="F:metal ion binding"/>
    <property type="evidence" value="ECO:0007669"/>
    <property type="project" value="UniProtKB-KW"/>
</dbReference>
<dbReference type="AlphaFoldDB" id="K6D725"/>
<dbReference type="STRING" id="1131731.BAZO_04800"/>
<dbReference type="MEROPS" id="A31.002"/>
<evidence type="ECO:0000256" key="1">
    <source>
        <dbReference type="ARBA" id="ARBA00006814"/>
    </source>
</evidence>
<sequence length="162" mass="17558">MTKLKNKQTNKISILGIGNTLYSDEGVAIHVLPLLENALAGFENVEIIEGATDGMRLLGPVEEADYLLIIDAINAGEAGGTLITISNDDIPQYFGVKMSIHQVGFQEVLFASKIRDKLPNEMVMIGVQPESLVLGVELSDTVRAVLPDLVIAVVEQVKKWSN</sequence>
<proteinExistence type="inferred from homology"/>
<dbReference type="NCBIfam" id="TIGR00072">
    <property type="entry name" value="hydrog_prot"/>
    <property type="match status" value="1"/>
</dbReference>